<dbReference type="Gene3D" id="3.80.10.10">
    <property type="entry name" value="Ribonuclease Inhibitor"/>
    <property type="match status" value="1"/>
</dbReference>
<dbReference type="AlphaFoldDB" id="A1ZQF1"/>
<dbReference type="GO" id="GO:0005737">
    <property type="term" value="C:cytoplasm"/>
    <property type="evidence" value="ECO:0007669"/>
    <property type="project" value="TreeGrafter"/>
</dbReference>
<dbReference type="SUPFAM" id="SSF52058">
    <property type="entry name" value="L domain-like"/>
    <property type="match status" value="1"/>
</dbReference>
<protein>
    <submittedName>
        <fullName evidence="3">Leucine-rich repeat containing protein</fullName>
    </submittedName>
</protein>
<dbReference type="PANTHER" id="PTHR48051">
    <property type="match status" value="1"/>
</dbReference>
<keyword evidence="2" id="KW-0677">Repeat</keyword>
<sequence length="186" mass="21470">MNHSIDDISNLVRLLNSESTENFQLAIQIAKGMDLPKTFYQGLTKTKYSCWLCLNEELMAPLQEMTTLDFSFMGIKSLPDQLGQLKQLQTLKLDYHRLKQLPEVVSQLTRLETLELFYGMLHSLPASLVQLTQLKHLDLRQNRLMTLPEVLWQMPQLKTIQLTGNLLTVEQIQALQEALPQTNILY</sequence>
<dbReference type="Proteomes" id="UP000004095">
    <property type="component" value="Unassembled WGS sequence"/>
</dbReference>
<dbReference type="RefSeq" id="WP_002699651.1">
    <property type="nucleotide sequence ID" value="NZ_AAWS01000024.1"/>
</dbReference>
<keyword evidence="4" id="KW-1185">Reference proteome</keyword>
<evidence type="ECO:0000256" key="1">
    <source>
        <dbReference type="ARBA" id="ARBA00022614"/>
    </source>
</evidence>
<dbReference type="eggNOG" id="COG4886">
    <property type="taxonomic scope" value="Bacteria"/>
</dbReference>
<evidence type="ECO:0000313" key="3">
    <source>
        <dbReference type="EMBL" id="EAY27323.1"/>
    </source>
</evidence>
<dbReference type="InterPro" id="IPR001611">
    <property type="entry name" value="Leu-rich_rpt"/>
</dbReference>
<comment type="caution">
    <text evidence="3">The sequence shown here is derived from an EMBL/GenBank/DDBJ whole genome shotgun (WGS) entry which is preliminary data.</text>
</comment>
<reference evidence="3 4" key="1">
    <citation type="submission" date="2007-01" db="EMBL/GenBank/DDBJ databases">
        <authorList>
            <person name="Haygood M."/>
            <person name="Podell S."/>
            <person name="Anderson C."/>
            <person name="Hopkinson B."/>
            <person name="Roe K."/>
            <person name="Barbeau K."/>
            <person name="Gaasterland T."/>
            <person name="Ferriera S."/>
            <person name="Johnson J."/>
            <person name="Kravitz S."/>
            <person name="Beeson K."/>
            <person name="Sutton G."/>
            <person name="Rogers Y.-H."/>
            <person name="Friedman R."/>
            <person name="Frazier M."/>
            <person name="Venter J.C."/>
        </authorList>
    </citation>
    <scope>NUCLEOTIDE SEQUENCE [LARGE SCALE GENOMIC DNA]</scope>
    <source>
        <strain evidence="3 4">ATCC 23134</strain>
    </source>
</reference>
<gene>
    <name evidence="3" type="ORF">M23134_08275</name>
</gene>
<dbReference type="Pfam" id="PF13855">
    <property type="entry name" value="LRR_8"/>
    <property type="match status" value="1"/>
</dbReference>
<name>A1ZQF1_MICM2</name>
<proteinExistence type="predicted"/>
<evidence type="ECO:0000256" key="2">
    <source>
        <dbReference type="ARBA" id="ARBA00022737"/>
    </source>
</evidence>
<evidence type="ECO:0000313" key="4">
    <source>
        <dbReference type="Proteomes" id="UP000004095"/>
    </source>
</evidence>
<dbReference type="InterPro" id="IPR050216">
    <property type="entry name" value="LRR_domain-containing"/>
</dbReference>
<dbReference type="InterPro" id="IPR032675">
    <property type="entry name" value="LRR_dom_sf"/>
</dbReference>
<dbReference type="PROSITE" id="PS51450">
    <property type="entry name" value="LRR"/>
    <property type="match status" value="1"/>
</dbReference>
<dbReference type="SMART" id="SM00369">
    <property type="entry name" value="LRR_TYP"/>
    <property type="match status" value="2"/>
</dbReference>
<dbReference type="PANTHER" id="PTHR48051:SF54">
    <property type="entry name" value="LEUCINE-RICH REPEAT-CONTAINING PROTEIN"/>
    <property type="match status" value="1"/>
</dbReference>
<dbReference type="EMBL" id="AAWS01000024">
    <property type="protein sequence ID" value="EAY27323.1"/>
    <property type="molecule type" value="Genomic_DNA"/>
</dbReference>
<dbReference type="InterPro" id="IPR003591">
    <property type="entry name" value="Leu-rich_rpt_typical-subtyp"/>
</dbReference>
<accession>A1ZQF1</accession>
<keyword evidence="1" id="KW-0433">Leucine-rich repeat</keyword>
<organism evidence="3 4">
    <name type="scientific">Microscilla marina ATCC 23134</name>
    <dbReference type="NCBI Taxonomy" id="313606"/>
    <lineage>
        <taxon>Bacteria</taxon>
        <taxon>Pseudomonadati</taxon>
        <taxon>Bacteroidota</taxon>
        <taxon>Cytophagia</taxon>
        <taxon>Cytophagales</taxon>
        <taxon>Microscillaceae</taxon>
        <taxon>Microscilla</taxon>
    </lineage>
</organism>